<proteinExistence type="predicted"/>
<keyword evidence="1" id="KW-0472">Membrane</keyword>
<sequence length="83" mass="9428">MGNLIFIYALVNLISLIPVAHAADKRVVSTGWASLVALIFSPLIGFLFILCHPTKTEKEYQDRMIRMMNDLPDNIKKKLNPEE</sequence>
<reference evidence="2 3" key="1">
    <citation type="journal article" date="2019" name="Nat. Med.">
        <title>A library of human gut bacterial isolates paired with longitudinal multiomics data enables mechanistic microbiome research.</title>
        <authorList>
            <person name="Poyet M."/>
            <person name="Groussin M."/>
            <person name="Gibbons S.M."/>
            <person name="Avila-Pacheco J."/>
            <person name="Jiang X."/>
            <person name="Kearney S.M."/>
            <person name="Perrotta A.R."/>
            <person name="Berdy B."/>
            <person name="Zhao S."/>
            <person name="Lieberman T.D."/>
            <person name="Swanson P.K."/>
            <person name="Smith M."/>
            <person name="Roesemann S."/>
            <person name="Alexander J.E."/>
            <person name="Rich S.A."/>
            <person name="Livny J."/>
            <person name="Vlamakis H."/>
            <person name="Clish C."/>
            <person name="Bullock K."/>
            <person name="Deik A."/>
            <person name="Scott J."/>
            <person name="Pierce K.A."/>
            <person name="Xavier R.J."/>
            <person name="Alm E.J."/>
        </authorList>
    </citation>
    <scope>NUCLEOTIDE SEQUENCE [LARGE SCALE GENOMIC DNA]</scope>
    <source>
        <strain evidence="2 3">BIOML-A14</strain>
    </source>
</reference>
<name>A0A642C686_BACOV</name>
<dbReference type="Proteomes" id="UP000435985">
    <property type="component" value="Unassembled WGS sequence"/>
</dbReference>
<evidence type="ECO:0000313" key="2">
    <source>
        <dbReference type="EMBL" id="KAA4660286.1"/>
    </source>
</evidence>
<dbReference type="EMBL" id="VWFO01000100">
    <property type="protein sequence ID" value="KAA4660286.1"/>
    <property type="molecule type" value="Genomic_DNA"/>
</dbReference>
<evidence type="ECO:0000256" key="1">
    <source>
        <dbReference type="SAM" id="Phobius"/>
    </source>
</evidence>
<evidence type="ECO:0000313" key="3">
    <source>
        <dbReference type="Proteomes" id="UP000435985"/>
    </source>
</evidence>
<accession>A0A642C686</accession>
<gene>
    <name evidence="2" type="ORF">F3B98_27125</name>
</gene>
<keyword evidence="1" id="KW-0812">Transmembrane</keyword>
<organism evidence="2 3">
    <name type="scientific">Bacteroides ovatus</name>
    <dbReference type="NCBI Taxonomy" id="28116"/>
    <lineage>
        <taxon>Bacteria</taxon>
        <taxon>Pseudomonadati</taxon>
        <taxon>Bacteroidota</taxon>
        <taxon>Bacteroidia</taxon>
        <taxon>Bacteroidales</taxon>
        <taxon>Bacteroidaceae</taxon>
        <taxon>Bacteroides</taxon>
    </lineage>
</organism>
<feature type="transmembrane region" description="Helical" evidence="1">
    <location>
        <begin position="32"/>
        <end position="51"/>
    </location>
</feature>
<dbReference type="AlphaFoldDB" id="A0A642C686"/>
<comment type="caution">
    <text evidence="2">The sequence shown here is derived from an EMBL/GenBank/DDBJ whole genome shotgun (WGS) entry which is preliminary data.</text>
</comment>
<protein>
    <submittedName>
        <fullName evidence="2">Uncharacterized protein</fullName>
    </submittedName>
</protein>
<keyword evidence="1" id="KW-1133">Transmembrane helix</keyword>